<keyword evidence="2" id="KW-1003">Cell membrane</keyword>
<evidence type="ECO:0000256" key="4">
    <source>
        <dbReference type="ARBA" id="ARBA00022723"/>
    </source>
</evidence>
<evidence type="ECO:0000256" key="12">
    <source>
        <dbReference type="SAM" id="Phobius"/>
    </source>
</evidence>
<dbReference type="EMBL" id="VBOY01000072">
    <property type="protein sequence ID" value="TMQ65324.1"/>
    <property type="molecule type" value="Genomic_DNA"/>
</dbReference>
<feature type="transmembrane region" description="Helical" evidence="12">
    <location>
        <begin position="277"/>
        <end position="294"/>
    </location>
</feature>
<dbReference type="GO" id="GO:0016491">
    <property type="term" value="F:oxidoreductase activity"/>
    <property type="evidence" value="ECO:0007669"/>
    <property type="project" value="UniProtKB-KW"/>
</dbReference>
<dbReference type="AlphaFoldDB" id="A0A538TNY8"/>
<protein>
    <submittedName>
        <fullName evidence="13">Heme A synthase</fullName>
    </submittedName>
</protein>
<evidence type="ECO:0000313" key="14">
    <source>
        <dbReference type="Proteomes" id="UP000316609"/>
    </source>
</evidence>
<feature type="transmembrane region" description="Helical" evidence="12">
    <location>
        <begin position="330"/>
        <end position="351"/>
    </location>
</feature>
<dbReference type="GO" id="GO:0016020">
    <property type="term" value="C:membrane"/>
    <property type="evidence" value="ECO:0007669"/>
    <property type="project" value="UniProtKB-SubCell"/>
</dbReference>
<gene>
    <name evidence="13" type="ORF">E6K78_07880</name>
</gene>
<feature type="transmembrane region" description="Helical" evidence="12">
    <location>
        <begin position="219"/>
        <end position="238"/>
    </location>
</feature>
<evidence type="ECO:0000256" key="8">
    <source>
        <dbReference type="ARBA" id="ARBA00023133"/>
    </source>
</evidence>
<evidence type="ECO:0000256" key="9">
    <source>
        <dbReference type="ARBA" id="ARBA00023136"/>
    </source>
</evidence>
<organism evidence="13 14">
    <name type="scientific">Eiseniibacteriota bacterium</name>
    <dbReference type="NCBI Taxonomy" id="2212470"/>
    <lineage>
        <taxon>Bacteria</taxon>
        <taxon>Candidatus Eiseniibacteriota</taxon>
    </lineage>
</organism>
<keyword evidence="5 12" id="KW-1133">Transmembrane helix</keyword>
<evidence type="ECO:0000256" key="7">
    <source>
        <dbReference type="ARBA" id="ARBA00023004"/>
    </source>
</evidence>
<feature type="transmembrane region" description="Helical" evidence="12">
    <location>
        <begin position="156"/>
        <end position="179"/>
    </location>
</feature>
<evidence type="ECO:0000256" key="3">
    <source>
        <dbReference type="ARBA" id="ARBA00022692"/>
    </source>
</evidence>
<evidence type="ECO:0000256" key="2">
    <source>
        <dbReference type="ARBA" id="ARBA00022475"/>
    </source>
</evidence>
<evidence type="ECO:0000256" key="5">
    <source>
        <dbReference type="ARBA" id="ARBA00022989"/>
    </source>
</evidence>
<keyword evidence="10" id="KW-1015">Disulfide bond</keyword>
<accession>A0A538TNY8</accession>
<name>A0A538TNY8_UNCEI</name>
<keyword evidence="3 12" id="KW-0812">Transmembrane</keyword>
<keyword evidence="7" id="KW-0408">Iron</keyword>
<evidence type="ECO:0000256" key="1">
    <source>
        <dbReference type="ARBA" id="ARBA00004141"/>
    </source>
</evidence>
<dbReference type="PANTHER" id="PTHR35457">
    <property type="entry name" value="HEME A SYNTHASE"/>
    <property type="match status" value="1"/>
</dbReference>
<keyword evidence="6" id="KW-0560">Oxidoreductase</keyword>
<evidence type="ECO:0000256" key="6">
    <source>
        <dbReference type="ARBA" id="ARBA00023002"/>
    </source>
</evidence>
<feature type="transmembrane region" description="Helical" evidence="12">
    <location>
        <begin position="123"/>
        <end position="144"/>
    </location>
</feature>
<dbReference type="PANTHER" id="PTHR35457:SF1">
    <property type="entry name" value="HEME A SYNTHASE"/>
    <property type="match status" value="1"/>
</dbReference>
<sequence length="368" mass="39033">MRLLSRDGHHSGLPDSARRVGRVANHGHYASVESHSELPFHHGTAPLRGGSVPRRPGEARIVTPTQSFRIASRLTLTTMLVMFGLIVIGSVVRTTGSGLACPDWPLCQGRLIPPLQFNVLVEWLHRLVALMVSVLLFATVAWIVARREVRARLGGVALLCVGLLVVQVVLGALTVWKLLDPSVVAAHLGVALLLFSTLIVLTVGARAEASPEPRPARSTWLLPSCALAAIGTFGQALLGATVSANHAGLACPDWPTCNGEWLPPLRGLVGLHMAHRYGAYALVPLVLWAATQGWSAPDLGVRRGTLLALTLTAVQVMIGIMNVLLGTPWWLSAAHLATATAILALLVTATCRSAMLPVSERMLAAAAP</sequence>
<reference evidence="13 14" key="1">
    <citation type="journal article" date="2019" name="Nat. Microbiol.">
        <title>Mediterranean grassland soil C-N compound turnover is dependent on rainfall and depth, and is mediated by genomically divergent microorganisms.</title>
        <authorList>
            <person name="Diamond S."/>
            <person name="Andeer P.F."/>
            <person name="Li Z."/>
            <person name="Crits-Christoph A."/>
            <person name="Burstein D."/>
            <person name="Anantharaman K."/>
            <person name="Lane K.R."/>
            <person name="Thomas B.C."/>
            <person name="Pan C."/>
            <person name="Northen T.R."/>
            <person name="Banfield J.F."/>
        </authorList>
    </citation>
    <scope>NUCLEOTIDE SEQUENCE [LARGE SCALE GENOMIC DNA]</scope>
    <source>
        <strain evidence="13">WS_8</strain>
    </source>
</reference>
<dbReference type="GO" id="GO:0006784">
    <property type="term" value="P:heme A biosynthetic process"/>
    <property type="evidence" value="ECO:0007669"/>
    <property type="project" value="InterPro"/>
</dbReference>
<dbReference type="InterPro" id="IPR050450">
    <property type="entry name" value="COX15/CtaA_HemeA_synthase"/>
</dbReference>
<feature type="transmembrane region" description="Helical" evidence="12">
    <location>
        <begin position="185"/>
        <end position="207"/>
    </location>
</feature>
<dbReference type="InterPro" id="IPR003780">
    <property type="entry name" value="COX15/CtaA_fam"/>
</dbReference>
<evidence type="ECO:0000256" key="10">
    <source>
        <dbReference type="ARBA" id="ARBA00023157"/>
    </source>
</evidence>
<feature type="transmembrane region" description="Helical" evidence="12">
    <location>
        <begin position="74"/>
        <end position="92"/>
    </location>
</feature>
<comment type="subcellular location">
    <subcellularLocation>
        <location evidence="1">Membrane</location>
        <topology evidence="1">Multi-pass membrane protein</topology>
    </subcellularLocation>
</comment>
<comment type="pathway">
    <text evidence="11">Porphyrin-containing compound metabolism.</text>
</comment>
<dbReference type="GO" id="GO:0046872">
    <property type="term" value="F:metal ion binding"/>
    <property type="evidence" value="ECO:0007669"/>
    <property type="project" value="UniProtKB-KW"/>
</dbReference>
<comment type="caution">
    <text evidence="13">The sequence shown here is derived from an EMBL/GenBank/DDBJ whole genome shotgun (WGS) entry which is preliminary data.</text>
</comment>
<keyword evidence="8" id="KW-0350">Heme biosynthesis</keyword>
<dbReference type="Proteomes" id="UP000316609">
    <property type="component" value="Unassembled WGS sequence"/>
</dbReference>
<proteinExistence type="predicted"/>
<dbReference type="Pfam" id="PF02628">
    <property type="entry name" value="COX15-CtaA"/>
    <property type="match status" value="2"/>
</dbReference>
<keyword evidence="9 12" id="KW-0472">Membrane</keyword>
<evidence type="ECO:0000313" key="13">
    <source>
        <dbReference type="EMBL" id="TMQ65324.1"/>
    </source>
</evidence>
<keyword evidence="4" id="KW-0479">Metal-binding</keyword>
<evidence type="ECO:0000256" key="11">
    <source>
        <dbReference type="ARBA" id="ARBA00023444"/>
    </source>
</evidence>
<feature type="transmembrane region" description="Helical" evidence="12">
    <location>
        <begin position="306"/>
        <end position="324"/>
    </location>
</feature>